<dbReference type="PANTHER" id="PTHR45812:SF1">
    <property type="entry name" value="DNA POLYMERASE ZETA CATALYTIC SUBUNIT"/>
    <property type="match status" value="1"/>
</dbReference>
<protein>
    <recommendedName>
        <fullName evidence="6">DNA polymerase zeta catalytic subunit</fullName>
    </recommendedName>
</protein>
<dbReference type="GO" id="GO:0000724">
    <property type="term" value="P:double-strand break repair via homologous recombination"/>
    <property type="evidence" value="ECO:0007669"/>
    <property type="project" value="TreeGrafter"/>
</dbReference>
<dbReference type="Pfam" id="PF24065">
    <property type="entry name" value="REV3_N"/>
    <property type="match status" value="1"/>
</dbReference>
<sequence length="210" mass="23472">MFSVRIVATDHYQAAPLQGLDVCRSDFGHCDVNRVPVIRVFGSTPAGQKTCMHVHGVFPYLYIPYDGTQPADRYMRRFACSVDKALNVSLGRASSNQQHVFRVTLVSGILSELLLGGAVLNKVFQPHEAHIPYLLQMFIDYNLYGMNMLHVAALKFRQPAVEGSGQRVQSGHPSTRHVSHNDTLMLGSLGDEEGDIDNTMREWDMENIPQ</sequence>
<dbReference type="Gene3D" id="3.30.342.10">
    <property type="entry name" value="DNA Polymerase, chain B, domain 1"/>
    <property type="match status" value="1"/>
</dbReference>
<proteinExistence type="predicted"/>
<dbReference type="EMBL" id="JAODUO010001140">
    <property type="protein sequence ID" value="KAK2170793.1"/>
    <property type="molecule type" value="Genomic_DNA"/>
</dbReference>
<accession>A0AAD9KFR9</accession>
<dbReference type="InterPro" id="IPR056447">
    <property type="entry name" value="REV3_N"/>
</dbReference>
<dbReference type="Pfam" id="PF24055">
    <property type="entry name" value="POL3_N"/>
    <property type="match status" value="1"/>
</dbReference>
<keyword evidence="5" id="KW-1185">Reference proteome</keyword>
<evidence type="ECO:0000256" key="1">
    <source>
        <dbReference type="ARBA" id="ARBA00049244"/>
    </source>
</evidence>
<dbReference type="GO" id="GO:0003887">
    <property type="term" value="F:DNA-directed DNA polymerase activity"/>
    <property type="evidence" value="ECO:0007669"/>
    <property type="project" value="UniProtKB-EC"/>
</dbReference>
<dbReference type="SUPFAM" id="SSF53098">
    <property type="entry name" value="Ribonuclease H-like"/>
    <property type="match status" value="1"/>
</dbReference>
<evidence type="ECO:0000313" key="5">
    <source>
        <dbReference type="Proteomes" id="UP001209878"/>
    </source>
</evidence>
<comment type="caution">
    <text evidence="4">The sequence shown here is derived from an EMBL/GenBank/DDBJ whole genome shotgun (WGS) entry which is preliminary data.</text>
</comment>
<evidence type="ECO:0000259" key="3">
    <source>
        <dbReference type="Pfam" id="PF24065"/>
    </source>
</evidence>
<dbReference type="GO" id="GO:0005634">
    <property type="term" value="C:nucleus"/>
    <property type="evidence" value="ECO:0007669"/>
    <property type="project" value="TreeGrafter"/>
</dbReference>
<gene>
    <name evidence="4" type="ORF">NP493_1142g00012</name>
</gene>
<dbReference type="GO" id="GO:0016035">
    <property type="term" value="C:zeta DNA polymerase complex"/>
    <property type="evidence" value="ECO:0007669"/>
    <property type="project" value="InterPro"/>
</dbReference>
<name>A0AAD9KFR9_RIDPI</name>
<feature type="domain" description="DNA polymerase delta/zeta catalytic subunit N-terminal" evidence="2">
    <location>
        <begin position="56"/>
        <end position="109"/>
    </location>
</feature>
<evidence type="ECO:0000259" key="2">
    <source>
        <dbReference type="Pfam" id="PF24055"/>
    </source>
</evidence>
<reference evidence="4" key="1">
    <citation type="journal article" date="2023" name="Mol. Biol. Evol.">
        <title>Third-Generation Sequencing Reveals the Adaptive Role of the Epigenome in Three Deep-Sea Polychaetes.</title>
        <authorList>
            <person name="Perez M."/>
            <person name="Aroh O."/>
            <person name="Sun Y."/>
            <person name="Lan Y."/>
            <person name="Juniper S.K."/>
            <person name="Young C.R."/>
            <person name="Angers B."/>
            <person name="Qian P.Y."/>
        </authorList>
    </citation>
    <scope>NUCLEOTIDE SEQUENCE</scope>
    <source>
        <strain evidence="4">R07B-5</strain>
    </source>
</reference>
<dbReference type="Proteomes" id="UP001209878">
    <property type="component" value="Unassembled WGS sequence"/>
</dbReference>
<dbReference type="InterPro" id="IPR012337">
    <property type="entry name" value="RNaseH-like_sf"/>
</dbReference>
<comment type="catalytic activity">
    <reaction evidence="1">
        <text>DNA(n) + a 2'-deoxyribonucleoside 5'-triphosphate = DNA(n+1) + diphosphate</text>
        <dbReference type="Rhea" id="RHEA:22508"/>
        <dbReference type="Rhea" id="RHEA-COMP:17339"/>
        <dbReference type="Rhea" id="RHEA-COMP:17340"/>
        <dbReference type="ChEBI" id="CHEBI:33019"/>
        <dbReference type="ChEBI" id="CHEBI:61560"/>
        <dbReference type="ChEBI" id="CHEBI:173112"/>
        <dbReference type="EC" id="2.7.7.7"/>
    </reaction>
</comment>
<dbReference type="InterPro" id="IPR056435">
    <property type="entry name" value="DPOD/Z_N"/>
</dbReference>
<evidence type="ECO:0008006" key="6">
    <source>
        <dbReference type="Google" id="ProtNLM"/>
    </source>
</evidence>
<dbReference type="PANTHER" id="PTHR45812">
    <property type="entry name" value="DNA POLYMERASE ZETA CATALYTIC SUBUNIT"/>
    <property type="match status" value="1"/>
</dbReference>
<dbReference type="GO" id="GO:0042276">
    <property type="term" value="P:error-prone translesion synthesis"/>
    <property type="evidence" value="ECO:0007669"/>
    <property type="project" value="TreeGrafter"/>
</dbReference>
<dbReference type="AlphaFoldDB" id="A0AAD9KFR9"/>
<organism evidence="4 5">
    <name type="scientific">Ridgeia piscesae</name>
    <name type="common">Tubeworm</name>
    <dbReference type="NCBI Taxonomy" id="27915"/>
    <lineage>
        <taxon>Eukaryota</taxon>
        <taxon>Metazoa</taxon>
        <taxon>Spiralia</taxon>
        <taxon>Lophotrochozoa</taxon>
        <taxon>Annelida</taxon>
        <taxon>Polychaeta</taxon>
        <taxon>Sedentaria</taxon>
        <taxon>Canalipalpata</taxon>
        <taxon>Sabellida</taxon>
        <taxon>Siboglinidae</taxon>
        <taxon>Ridgeia</taxon>
    </lineage>
</organism>
<evidence type="ECO:0000313" key="4">
    <source>
        <dbReference type="EMBL" id="KAK2170793.1"/>
    </source>
</evidence>
<dbReference type="InterPro" id="IPR030559">
    <property type="entry name" value="PolZ_Rev3"/>
</dbReference>
<feature type="domain" description="DNA polymerase zeta catalytic subunit N-terminal" evidence="3">
    <location>
        <begin position="1"/>
        <end position="55"/>
    </location>
</feature>